<evidence type="ECO:0000256" key="3">
    <source>
        <dbReference type="ARBA" id="ARBA00022643"/>
    </source>
</evidence>
<gene>
    <name evidence="6" type="ORF">LGLO00237_LOCUS7999</name>
</gene>
<name>A0A7S4DKR9_9EUKA</name>
<dbReference type="Pfam" id="PF01613">
    <property type="entry name" value="Flavin_Reduct"/>
    <property type="match status" value="1"/>
</dbReference>
<dbReference type="PANTHER" id="PTHR33798">
    <property type="entry name" value="FLAVOPROTEIN OXYGENASE"/>
    <property type="match status" value="1"/>
</dbReference>
<evidence type="ECO:0000313" key="6">
    <source>
        <dbReference type="EMBL" id="CAE0656183.1"/>
    </source>
</evidence>
<keyword evidence="2" id="KW-0285">Flavoprotein</keyword>
<reference evidence="6" key="1">
    <citation type="submission" date="2021-01" db="EMBL/GenBank/DDBJ databases">
        <authorList>
            <person name="Corre E."/>
            <person name="Pelletier E."/>
            <person name="Niang G."/>
            <person name="Scheremetjew M."/>
            <person name="Finn R."/>
            <person name="Kale V."/>
            <person name="Holt S."/>
            <person name="Cochrane G."/>
            <person name="Meng A."/>
            <person name="Brown T."/>
            <person name="Cohen L."/>
        </authorList>
    </citation>
    <scope>NUCLEOTIDE SEQUENCE</scope>
    <source>
        <strain evidence="6">CCCM811</strain>
    </source>
</reference>
<proteinExistence type="inferred from homology"/>
<dbReference type="PANTHER" id="PTHR33798:SF5">
    <property type="entry name" value="FLAVIN REDUCTASE LIKE DOMAIN-CONTAINING PROTEIN"/>
    <property type="match status" value="1"/>
</dbReference>
<evidence type="ECO:0000256" key="1">
    <source>
        <dbReference type="ARBA" id="ARBA00001917"/>
    </source>
</evidence>
<comment type="similarity">
    <text evidence="4">Belongs to the flavoredoxin family.</text>
</comment>
<comment type="cofactor">
    <cofactor evidence="1">
        <name>FMN</name>
        <dbReference type="ChEBI" id="CHEBI:58210"/>
    </cofactor>
</comment>
<accession>A0A7S4DKR9</accession>
<sequence length="870" mass="96848">MQAWKQTASKHPTFQLPGDFGPIGGARVQELSMMAQVVWLVRDSIANEKKCAAVLADLEAFTTAYPEMKNPQDLLAVEKSLKTVLSSYNSACRLRINDKDSWPRAELGSFVPPNSGPCLPPPQTPCEYIDEKLGWWGYGRFSEKESWVGHGYWWKPLPSDAKEGFLENAAGNAAADCDVMEDRFHKLKKASVITADYDLLRADFPELYALSDADINKWLVSNAAYLSAGQVRRISKGGDHYEKLGITDVDDYIDKSDLCSAIRMRSGGRAATFFTNGGRYRFVNGRLVAGMLDVKGIGTHELADVSHPKVTGLLNYADALRGLMIQKLIQGLIDLEGLDHEVSTVKFYGIIDTGLAYQGENPATGWKNEKCVLAVRQRQSRMLDGYEGFNFSGVCPSQVLAQGPGRQLRRLLIKYGISAEFFPRALLYAPSESDGVTLARGATGGLIDDFEGTWNLQADSTGRYFMDFTDFYVLPRSPLPKCWRMTEEGLRNAMTLERTPFVKLVMSSPELRRRIFGEESKEAADKAYRAHLEKLSKDDTLLEACHKVDEKTGLIVPNKPKYCMCWCMELDDSEMTKWAMATSKSDKRVPSIVESIRANLPRVALPDPADPPPAPGYERLPVHLQPPTEANVEARHPAYHAGWTPGKKQAPKHDMKCVTLDPKKMGSEGYRFFISCVVPRPIALVSSISASGSANLAPYSYFGAMNHNPPTVCFSPCRNRGGNERDGYDKDTLRNIKETKQFVVHIMSNWYVDVANHTCGNYLYGEDEFKLSGATPIPSIKVKPPRVKEAAIQMECQLEALHEIKDETGLVKATMVIGRVVLFHVHDAVLDKETTTVMLEKLQPISRMGGNTYGQSFGCFDLPRPDRSLK</sequence>
<organism evidence="6">
    <name type="scientific">Lotharella globosa</name>
    <dbReference type="NCBI Taxonomy" id="91324"/>
    <lineage>
        <taxon>Eukaryota</taxon>
        <taxon>Sar</taxon>
        <taxon>Rhizaria</taxon>
        <taxon>Cercozoa</taxon>
        <taxon>Chlorarachniophyceae</taxon>
        <taxon>Lotharella</taxon>
    </lineage>
</organism>
<dbReference type="SMART" id="SM00903">
    <property type="entry name" value="Flavin_Reduct"/>
    <property type="match status" value="1"/>
</dbReference>
<dbReference type="InterPro" id="IPR012349">
    <property type="entry name" value="Split_barrel_FMN-bd"/>
</dbReference>
<feature type="domain" description="Flavin reductase like" evidence="5">
    <location>
        <begin position="675"/>
        <end position="846"/>
    </location>
</feature>
<dbReference type="EMBL" id="HBIV01010670">
    <property type="protein sequence ID" value="CAE0656183.1"/>
    <property type="molecule type" value="Transcribed_RNA"/>
</dbReference>
<evidence type="ECO:0000256" key="2">
    <source>
        <dbReference type="ARBA" id="ARBA00022630"/>
    </source>
</evidence>
<dbReference type="AlphaFoldDB" id="A0A7S4DKR9"/>
<dbReference type="GO" id="GO:0010181">
    <property type="term" value="F:FMN binding"/>
    <property type="evidence" value="ECO:0007669"/>
    <property type="project" value="InterPro"/>
</dbReference>
<dbReference type="Gene3D" id="2.30.110.10">
    <property type="entry name" value="Electron Transport, Fmn-binding Protein, Chain A"/>
    <property type="match status" value="1"/>
</dbReference>
<dbReference type="SUPFAM" id="SSF50475">
    <property type="entry name" value="FMN-binding split barrel"/>
    <property type="match status" value="1"/>
</dbReference>
<protein>
    <recommendedName>
        <fullName evidence="5">Flavin reductase like domain-containing protein</fullName>
    </recommendedName>
</protein>
<evidence type="ECO:0000259" key="5">
    <source>
        <dbReference type="SMART" id="SM00903"/>
    </source>
</evidence>
<keyword evidence="3" id="KW-0288">FMN</keyword>
<evidence type="ECO:0000256" key="4">
    <source>
        <dbReference type="ARBA" id="ARBA00038054"/>
    </source>
</evidence>
<dbReference type="InterPro" id="IPR002563">
    <property type="entry name" value="Flavin_Rdtase-like_dom"/>
</dbReference>